<evidence type="ECO:0000313" key="4">
    <source>
        <dbReference type="EMBL" id="RDU97196.1"/>
    </source>
</evidence>
<comment type="caution">
    <text evidence="4">The sequence shown here is derived from an EMBL/GenBank/DDBJ whole genome shotgun (WGS) entry which is preliminary data.</text>
</comment>
<keyword evidence="1 4" id="KW-0489">Methyltransferase</keyword>
<evidence type="ECO:0000259" key="3">
    <source>
        <dbReference type="Pfam" id="PF13649"/>
    </source>
</evidence>
<dbReference type="PANTHER" id="PTHR43861:SF1">
    <property type="entry name" value="TRANS-ACONITATE 2-METHYLTRANSFERASE"/>
    <property type="match status" value="1"/>
</dbReference>
<dbReference type="Proteomes" id="UP000256838">
    <property type="component" value="Unassembled WGS sequence"/>
</dbReference>
<dbReference type="InterPro" id="IPR029063">
    <property type="entry name" value="SAM-dependent_MTases_sf"/>
</dbReference>
<dbReference type="SUPFAM" id="SSF53335">
    <property type="entry name" value="S-adenosyl-L-methionine-dependent methyltransferases"/>
    <property type="match status" value="1"/>
</dbReference>
<dbReference type="Gene3D" id="3.40.50.150">
    <property type="entry name" value="Vaccinia Virus protein VP39"/>
    <property type="match status" value="1"/>
</dbReference>
<dbReference type="OrthoDB" id="9804312at2"/>
<dbReference type="EMBL" id="QRGA01000010">
    <property type="protein sequence ID" value="RDU97196.1"/>
    <property type="molecule type" value="Genomic_DNA"/>
</dbReference>
<dbReference type="AlphaFoldDB" id="A0A3D8JX37"/>
<organism evidence="4 5">
    <name type="scientific">Trinickia dinghuensis</name>
    <dbReference type="NCBI Taxonomy" id="2291023"/>
    <lineage>
        <taxon>Bacteria</taxon>
        <taxon>Pseudomonadati</taxon>
        <taxon>Pseudomonadota</taxon>
        <taxon>Betaproteobacteria</taxon>
        <taxon>Burkholderiales</taxon>
        <taxon>Burkholderiaceae</taxon>
        <taxon>Trinickia</taxon>
    </lineage>
</organism>
<dbReference type="CDD" id="cd02440">
    <property type="entry name" value="AdoMet_MTases"/>
    <property type="match status" value="1"/>
</dbReference>
<keyword evidence="5" id="KW-1185">Reference proteome</keyword>
<keyword evidence="2 4" id="KW-0808">Transferase</keyword>
<dbReference type="Pfam" id="PF13649">
    <property type="entry name" value="Methyltransf_25"/>
    <property type="match status" value="1"/>
</dbReference>
<dbReference type="GO" id="GO:0008168">
    <property type="term" value="F:methyltransferase activity"/>
    <property type="evidence" value="ECO:0007669"/>
    <property type="project" value="UniProtKB-KW"/>
</dbReference>
<dbReference type="PANTHER" id="PTHR43861">
    <property type="entry name" value="TRANS-ACONITATE 2-METHYLTRANSFERASE-RELATED"/>
    <property type="match status" value="1"/>
</dbReference>
<evidence type="ECO:0000256" key="2">
    <source>
        <dbReference type="ARBA" id="ARBA00022679"/>
    </source>
</evidence>
<reference evidence="4 5" key="1">
    <citation type="submission" date="2018-08" db="EMBL/GenBank/DDBJ databases">
        <title>Paraburkholderia sp. DHOM06 isolated from forest soil.</title>
        <authorList>
            <person name="Gao Z.-H."/>
            <person name="Qiu L.-H."/>
        </authorList>
    </citation>
    <scope>NUCLEOTIDE SEQUENCE [LARGE SCALE GENOMIC DNA]</scope>
    <source>
        <strain evidence="4 5">DHOM06</strain>
    </source>
</reference>
<protein>
    <submittedName>
        <fullName evidence="4">Class I SAM-dependent methyltransferase</fullName>
    </submittedName>
</protein>
<evidence type="ECO:0000313" key="5">
    <source>
        <dbReference type="Proteomes" id="UP000256838"/>
    </source>
</evidence>
<sequence length="211" mass="23590">MTLIPPELEQISAATLQHYNANAEPFREGTRDHDVTQNIAALLRHIDAEPPFAILDFGCGPGRDLKAFTALGHRAVGVDGAERFVAMAREETRCEVWLQDFLHLDLPAARFDGVFANASLFHVPSQELPRVLRQLHATLKPGGVLFSSNPRGTNQEGWTGGRYGAFHDLEAWSRYMVDAGFFELEHYYRPAGLPRDQQPWLASVWRKPAAA</sequence>
<name>A0A3D8JX37_9BURK</name>
<accession>A0A3D8JX37</accession>
<proteinExistence type="predicted"/>
<dbReference type="InterPro" id="IPR041698">
    <property type="entry name" value="Methyltransf_25"/>
</dbReference>
<dbReference type="RefSeq" id="WP_115535007.1">
    <property type="nucleotide sequence ID" value="NZ_QRGA01000010.1"/>
</dbReference>
<evidence type="ECO:0000256" key="1">
    <source>
        <dbReference type="ARBA" id="ARBA00022603"/>
    </source>
</evidence>
<dbReference type="GO" id="GO:0032259">
    <property type="term" value="P:methylation"/>
    <property type="evidence" value="ECO:0007669"/>
    <property type="project" value="UniProtKB-KW"/>
</dbReference>
<gene>
    <name evidence="4" type="ORF">DWV00_18205</name>
</gene>
<feature type="domain" description="Methyltransferase" evidence="3">
    <location>
        <begin position="54"/>
        <end position="143"/>
    </location>
</feature>